<dbReference type="RefSeq" id="WP_232056021.1">
    <property type="nucleotide sequence ID" value="NZ_AP019831.1"/>
</dbReference>
<organism evidence="1 2">
    <name type="scientific">Leptotrichia trevisanii</name>
    <dbReference type="NCBI Taxonomy" id="109328"/>
    <lineage>
        <taxon>Bacteria</taxon>
        <taxon>Fusobacteriati</taxon>
        <taxon>Fusobacteriota</taxon>
        <taxon>Fusobacteriia</taxon>
        <taxon>Fusobacteriales</taxon>
        <taxon>Leptotrichiaceae</taxon>
        <taxon>Leptotrichia</taxon>
    </lineage>
</organism>
<dbReference type="Proteomes" id="UP000422644">
    <property type="component" value="Chromosome"/>
</dbReference>
<evidence type="ECO:0000313" key="1">
    <source>
        <dbReference type="EMBL" id="BBM45579.1"/>
    </source>
</evidence>
<sequence>MLKTPFENIRMFLDKKEVEFNFSKIRNSKSFLKTETYLLKYEFKKEKVDKINKYFLKCILETDFECESYVESGERLEAISFDINNGKLTIGTTSGLSMAESDWNNNDFDIEYLENGIEIVIFEKIRNQIFSFGVSFLENVNVENEVQTWLAVDYAINLKERVNKCQN</sequence>
<accession>A0A510K1P7</accession>
<protein>
    <submittedName>
        <fullName evidence="1">Uncharacterized protein</fullName>
    </submittedName>
</protein>
<dbReference type="EMBL" id="AP019831">
    <property type="protein sequence ID" value="BBM45579.1"/>
    <property type="molecule type" value="Genomic_DNA"/>
</dbReference>
<dbReference type="AlphaFoldDB" id="A0A510K1P7"/>
<gene>
    <name evidence="1" type="ORF">JMUB3870_1699</name>
</gene>
<proteinExistence type="predicted"/>
<reference evidence="1 2" key="1">
    <citation type="submission" date="2019-07" db="EMBL/GenBank/DDBJ databases">
        <title>Complete Genome Sequence of Leptotrichia trevisanii Strain JMUB3870.</title>
        <authorList>
            <person name="Watanabe S."/>
            <person name="Cui L."/>
        </authorList>
    </citation>
    <scope>NUCLEOTIDE SEQUENCE [LARGE SCALE GENOMIC DNA]</scope>
    <source>
        <strain evidence="1 2">JMUB3870</strain>
    </source>
</reference>
<evidence type="ECO:0000313" key="2">
    <source>
        <dbReference type="Proteomes" id="UP000422644"/>
    </source>
</evidence>
<name>A0A510K1P7_9FUSO</name>
<keyword evidence="2" id="KW-1185">Reference proteome</keyword>